<proteinExistence type="predicted"/>
<dbReference type="EMBL" id="JARJCW010000010">
    <property type="protein sequence ID" value="KAJ7220229.1"/>
    <property type="molecule type" value="Genomic_DNA"/>
</dbReference>
<dbReference type="Proteomes" id="UP001219525">
    <property type="component" value="Unassembled WGS sequence"/>
</dbReference>
<evidence type="ECO:0000313" key="1">
    <source>
        <dbReference type="EMBL" id="KAJ7220229.1"/>
    </source>
</evidence>
<comment type="caution">
    <text evidence="1">The sequence shown here is derived from an EMBL/GenBank/DDBJ whole genome shotgun (WGS) entry which is preliminary data.</text>
</comment>
<name>A0AAD6VRX1_9AGAR</name>
<protein>
    <submittedName>
        <fullName evidence="1">Uncharacterized protein</fullName>
    </submittedName>
</protein>
<dbReference type="AlphaFoldDB" id="A0AAD6VRX1"/>
<gene>
    <name evidence="1" type="ORF">GGX14DRAFT_354749</name>
</gene>
<reference evidence="1" key="1">
    <citation type="submission" date="2023-03" db="EMBL/GenBank/DDBJ databases">
        <title>Massive genome expansion in bonnet fungi (Mycena s.s.) driven by repeated elements and novel gene families across ecological guilds.</title>
        <authorList>
            <consortium name="Lawrence Berkeley National Laboratory"/>
            <person name="Harder C.B."/>
            <person name="Miyauchi S."/>
            <person name="Viragh M."/>
            <person name="Kuo A."/>
            <person name="Thoen E."/>
            <person name="Andreopoulos B."/>
            <person name="Lu D."/>
            <person name="Skrede I."/>
            <person name="Drula E."/>
            <person name="Henrissat B."/>
            <person name="Morin E."/>
            <person name="Kohler A."/>
            <person name="Barry K."/>
            <person name="LaButti K."/>
            <person name="Morin E."/>
            <person name="Salamov A."/>
            <person name="Lipzen A."/>
            <person name="Mereny Z."/>
            <person name="Hegedus B."/>
            <person name="Baldrian P."/>
            <person name="Stursova M."/>
            <person name="Weitz H."/>
            <person name="Taylor A."/>
            <person name="Grigoriev I.V."/>
            <person name="Nagy L.G."/>
            <person name="Martin F."/>
            <person name="Kauserud H."/>
        </authorList>
    </citation>
    <scope>NUCLEOTIDE SEQUENCE</scope>
    <source>
        <strain evidence="1">9144</strain>
    </source>
</reference>
<sequence>TNHGTIISPSAGGLITGGVSIPFSYQDGNWCQDGYSPISVWLLDVPPTTANMNSTGQFPDAYYYFGAFVLGNFGLPPNGNPVPPATLPMPNLSAYRAGSEMYLAVVETANNCPPGNTPPQFGMTFTTLITG</sequence>
<organism evidence="1 2">
    <name type="scientific">Mycena pura</name>
    <dbReference type="NCBI Taxonomy" id="153505"/>
    <lineage>
        <taxon>Eukaryota</taxon>
        <taxon>Fungi</taxon>
        <taxon>Dikarya</taxon>
        <taxon>Basidiomycota</taxon>
        <taxon>Agaricomycotina</taxon>
        <taxon>Agaricomycetes</taxon>
        <taxon>Agaricomycetidae</taxon>
        <taxon>Agaricales</taxon>
        <taxon>Marasmiineae</taxon>
        <taxon>Mycenaceae</taxon>
        <taxon>Mycena</taxon>
    </lineage>
</organism>
<evidence type="ECO:0000313" key="2">
    <source>
        <dbReference type="Proteomes" id="UP001219525"/>
    </source>
</evidence>
<keyword evidence="2" id="KW-1185">Reference proteome</keyword>
<accession>A0AAD6VRX1</accession>
<feature type="non-terminal residue" evidence="1">
    <location>
        <position position="1"/>
    </location>
</feature>